<comment type="caution">
    <text evidence="4">The sequence shown here is derived from an EMBL/GenBank/DDBJ whole genome shotgun (WGS) entry which is preliminary data.</text>
</comment>
<evidence type="ECO:0000313" key="5">
    <source>
        <dbReference type="Proteomes" id="UP001163821"/>
    </source>
</evidence>
<evidence type="ECO:0000313" key="4">
    <source>
        <dbReference type="EMBL" id="MCW0481805.1"/>
    </source>
</evidence>
<sequence length="334" mass="38058">MEATKSIKLKIIAYLDGELDEHGMQELADWMGRSEANARYFAEVKDLWEVALRDASQQAETEKEWAKFIANTQQTEKETKRITGVNWNRVAQLAAVLVIGIFIGGILFYQATDQTPAYITASAPHGSISKIILPDQTEVFLNAGSEMKYAFDQQANQREVILDGEAWFRVARNEKKPFTVHTGTYDVRVLGTEFNVKAYSSENTVATTLEKGAVRIVSTGNLRLSSEILLNPGEQLVYNLEQKSVNVKKVDTKLYTSWKENRLEFIRMGLGDLIVLLERRYGVDILVEDKDILKYHYSGTIKNETILEILEIIQHTLPIRYEITDQTIKIFKKL</sequence>
<keyword evidence="1" id="KW-0812">Transmembrane</keyword>
<dbReference type="PIRSF" id="PIRSF018266">
    <property type="entry name" value="FecR"/>
    <property type="match status" value="1"/>
</dbReference>
<dbReference type="Pfam" id="PF04773">
    <property type="entry name" value="FecR"/>
    <property type="match status" value="1"/>
</dbReference>
<evidence type="ECO:0000256" key="1">
    <source>
        <dbReference type="SAM" id="Phobius"/>
    </source>
</evidence>
<dbReference type="PANTHER" id="PTHR30273">
    <property type="entry name" value="PERIPLASMIC SIGNAL SENSOR AND SIGMA FACTOR ACTIVATOR FECR-RELATED"/>
    <property type="match status" value="1"/>
</dbReference>
<keyword evidence="1" id="KW-0472">Membrane</keyword>
<proteinExistence type="predicted"/>
<dbReference type="Gene3D" id="3.55.50.30">
    <property type="match status" value="1"/>
</dbReference>
<protein>
    <submittedName>
        <fullName evidence="4">FecR domain-containing protein</fullName>
    </submittedName>
</protein>
<dbReference type="AlphaFoldDB" id="A0AA42C986"/>
<gene>
    <name evidence="4" type="ORF">N2K84_03625</name>
</gene>
<keyword evidence="1" id="KW-1133">Transmembrane helix</keyword>
<feature type="transmembrane region" description="Helical" evidence="1">
    <location>
        <begin position="90"/>
        <end position="109"/>
    </location>
</feature>
<dbReference type="Pfam" id="PF16344">
    <property type="entry name" value="FecR_C"/>
    <property type="match status" value="1"/>
</dbReference>
<evidence type="ECO:0000259" key="3">
    <source>
        <dbReference type="Pfam" id="PF16344"/>
    </source>
</evidence>
<dbReference type="RefSeq" id="WP_282590415.1">
    <property type="nucleotide sequence ID" value="NZ_JAPAAF010000003.1"/>
</dbReference>
<dbReference type="InterPro" id="IPR006860">
    <property type="entry name" value="FecR"/>
</dbReference>
<dbReference type="FunFam" id="2.60.120.1440:FF:000001">
    <property type="entry name" value="Putative anti-sigma factor"/>
    <property type="match status" value="1"/>
</dbReference>
<keyword evidence="5" id="KW-1185">Reference proteome</keyword>
<dbReference type="PANTHER" id="PTHR30273:SF2">
    <property type="entry name" value="PROTEIN FECR"/>
    <property type="match status" value="1"/>
</dbReference>
<organism evidence="4 5">
    <name type="scientific">Gaoshiqia sediminis</name>
    <dbReference type="NCBI Taxonomy" id="2986998"/>
    <lineage>
        <taxon>Bacteria</taxon>
        <taxon>Pseudomonadati</taxon>
        <taxon>Bacteroidota</taxon>
        <taxon>Bacteroidia</taxon>
        <taxon>Marinilabiliales</taxon>
        <taxon>Prolixibacteraceae</taxon>
        <taxon>Gaoshiqia</taxon>
    </lineage>
</organism>
<feature type="domain" description="Protein FecR C-terminal" evidence="3">
    <location>
        <begin position="263"/>
        <end position="330"/>
    </location>
</feature>
<dbReference type="Proteomes" id="UP001163821">
    <property type="component" value="Unassembled WGS sequence"/>
</dbReference>
<dbReference type="Gene3D" id="2.60.120.1440">
    <property type="match status" value="1"/>
</dbReference>
<accession>A0AA42C986</accession>
<feature type="domain" description="FecR protein" evidence="2">
    <location>
        <begin position="123"/>
        <end position="215"/>
    </location>
</feature>
<dbReference type="EMBL" id="JAPAAF010000003">
    <property type="protein sequence ID" value="MCW0481805.1"/>
    <property type="molecule type" value="Genomic_DNA"/>
</dbReference>
<evidence type="ECO:0000259" key="2">
    <source>
        <dbReference type="Pfam" id="PF04773"/>
    </source>
</evidence>
<reference evidence="4" key="1">
    <citation type="submission" date="2022-10" db="EMBL/GenBank/DDBJ databases">
        <title>Gaoshiqiia sediminis gen. nov., sp. nov., isolated from coastal sediment.</title>
        <authorList>
            <person name="Yu W.X."/>
            <person name="Mu D.S."/>
            <person name="Du J.Z."/>
            <person name="Liang Y.Q."/>
        </authorList>
    </citation>
    <scope>NUCLEOTIDE SEQUENCE</scope>
    <source>
        <strain evidence="4">A06</strain>
    </source>
</reference>
<dbReference type="InterPro" id="IPR012373">
    <property type="entry name" value="Ferrdict_sens_TM"/>
</dbReference>
<dbReference type="InterPro" id="IPR032508">
    <property type="entry name" value="FecR_C"/>
</dbReference>
<name>A0AA42C986_9BACT</name>
<dbReference type="GO" id="GO:0016989">
    <property type="term" value="F:sigma factor antagonist activity"/>
    <property type="evidence" value="ECO:0007669"/>
    <property type="project" value="TreeGrafter"/>
</dbReference>